<reference evidence="3" key="1">
    <citation type="submission" date="2020-01" db="EMBL/GenBank/DDBJ databases">
        <authorList>
            <consortium name="DOE Joint Genome Institute"/>
            <person name="Haridas S."/>
            <person name="Albert R."/>
            <person name="Binder M."/>
            <person name="Bloem J."/>
            <person name="Labutti K."/>
            <person name="Salamov A."/>
            <person name="Andreopoulos B."/>
            <person name="Baker S.E."/>
            <person name="Barry K."/>
            <person name="Bills G."/>
            <person name="Bluhm B.H."/>
            <person name="Cannon C."/>
            <person name="Castanera R."/>
            <person name="Culley D.E."/>
            <person name="Daum C."/>
            <person name="Ezra D."/>
            <person name="Gonzalez J.B."/>
            <person name="Henrissat B."/>
            <person name="Kuo A."/>
            <person name="Liang C."/>
            <person name="Lipzen A."/>
            <person name="Lutzoni F."/>
            <person name="Magnuson J."/>
            <person name="Mondo S."/>
            <person name="Nolan M."/>
            <person name="Ohm R."/>
            <person name="Pangilinan J."/>
            <person name="Park H.-J."/>
            <person name="Ramirez L."/>
            <person name="Alfaro M."/>
            <person name="Sun H."/>
            <person name="Tritt A."/>
            <person name="Yoshinaga Y."/>
            <person name="Zwiers L.-H."/>
            <person name="Turgeon B.G."/>
            <person name="Goodwin S.B."/>
            <person name="Spatafora J.W."/>
            <person name="Crous P.W."/>
            <person name="Grigoriev I.V."/>
        </authorList>
    </citation>
    <scope>NUCLEOTIDE SEQUENCE</scope>
    <source>
        <strain evidence="3">IPT5</strain>
    </source>
</reference>
<organism evidence="3 4">
    <name type="scientific">Plenodomus tracheiphilus IPT5</name>
    <dbReference type="NCBI Taxonomy" id="1408161"/>
    <lineage>
        <taxon>Eukaryota</taxon>
        <taxon>Fungi</taxon>
        <taxon>Dikarya</taxon>
        <taxon>Ascomycota</taxon>
        <taxon>Pezizomycotina</taxon>
        <taxon>Dothideomycetes</taxon>
        <taxon>Pleosporomycetidae</taxon>
        <taxon>Pleosporales</taxon>
        <taxon>Pleosporineae</taxon>
        <taxon>Leptosphaeriaceae</taxon>
        <taxon>Plenodomus</taxon>
    </lineage>
</organism>
<feature type="coiled-coil region" evidence="1">
    <location>
        <begin position="402"/>
        <end position="429"/>
    </location>
</feature>
<dbReference type="AlphaFoldDB" id="A0A6A7BHY6"/>
<dbReference type="Proteomes" id="UP000799423">
    <property type="component" value="Unassembled WGS sequence"/>
</dbReference>
<evidence type="ECO:0000256" key="1">
    <source>
        <dbReference type="SAM" id="Coils"/>
    </source>
</evidence>
<protein>
    <recommendedName>
        <fullName evidence="5">Cora-domain-containing protein</fullName>
    </recommendedName>
</protein>
<keyword evidence="1" id="KW-0175">Coiled coil</keyword>
<feature type="transmembrane region" description="Helical" evidence="2">
    <location>
        <begin position="442"/>
        <end position="465"/>
    </location>
</feature>
<dbReference type="EMBL" id="MU006292">
    <property type="protein sequence ID" value="KAF2854872.1"/>
    <property type="molecule type" value="Genomic_DNA"/>
</dbReference>
<evidence type="ECO:0000256" key="2">
    <source>
        <dbReference type="SAM" id="Phobius"/>
    </source>
</evidence>
<accession>A0A6A7BHY6</accession>
<dbReference type="OrthoDB" id="5428055at2759"/>
<proteinExistence type="predicted"/>
<keyword evidence="4" id="KW-1185">Reference proteome</keyword>
<keyword evidence="2" id="KW-0812">Transmembrane</keyword>
<keyword evidence="2" id="KW-1133">Transmembrane helix</keyword>
<gene>
    <name evidence="3" type="ORF">T440DRAFT_442305</name>
</gene>
<sequence length="550" mass="63547">MDATVVATAWAFLNPFAKKWDTSLRNKTIPDHTPSYDDLLARGSDQEGVDLFLRAYDDGTSSIDDETVIRWCKTASLAGLVHENEPTTWLDDRTFASYPSSPTNPELLPQSSSVRPLTRRYLKPLNHHELHFFLKQKRFGHNTQPDADRRLIYFANPSSYSFLVLATTTPWHQHDLVSDVMKRYLSLHTSIDIKIPAEGLRKFEFQYHLPHVALREGPSRRARRTTQISRDWIDLSFIARALPESKRNDVMGLYPVQMSFGMCGTSEMRYVGYCLEDNDVDEGREMDESDFSEDGMHIDQIAPEENNANEPIWDPREYFLRAFYVKMKRILKEWTTVVRTIQQAFNSPSAKRLSWIRRLHELLRKLVPMLSQTIDAWDGFIQTNGDLNFFTDLVSTRQGPQIQRTLHEIHKAVNELKSLQRVLAGIQDKCQKDESSMEFRMLLANANLVILCIAPISVASQLFAIPDADLSFQRGGWSFGGFILLFTIIVQILRVLTEGMLGGWEWWDWVSSRPNVVWQWFVNREKFTNDSPVQRGLQRAGTHPMMRTAR</sequence>
<evidence type="ECO:0000313" key="3">
    <source>
        <dbReference type="EMBL" id="KAF2854872.1"/>
    </source>
</evidence>
<evidence type="ECO:0000313" key="4">
    <source>
        <dbReference type="Proteomes" id="UP000799423"/>
    </source>
</evidence>
<feature type="transmembrane region" description="Helical" evidence="2">
    <location>
        <begin position="477"/>
        <end position="496"/>
    </location>
</feature>
<keyword evidence="2" id="KW-0472">Membrane</keyword>
<name>A0A6A7BHY6_9PLEO</name>
<evidence type="ECO:0008006" key="5">
    <source>
        <dbReference type="Google" id="ProtNLM"/>
    </source>
</evidence>